<evidence type="ECO:0000256" key="7">
    <source>
        <dbReference type="ARBA" id="ARBA00022679"/>
    </source>
</evidence>
<dbReference type="GO" id="GO:0005634">
    <property type="term" value="C:nucleus"/>
    <property type="evidence" value="ECO:0007669"/>
    <property type="project" value="TreeGrafter"/>
</dbReference>
<protein>
    <recommendedName>
        <fullName evidence="3">non-specific serine/threonine protein kinase</fullName>
        <ecNumber evidence="3">2.7.11.1</ecNumber>
    </recommendedName>
</protein>
<feature type="binding site" evidence="13">
    <location>
        <position position="552"/>
    </location>
    <ligand>
        <name>ATP</name>
        <dbReference type="ChEBI" id="CHEBI:30616"/>
    </ligand>
</feature>
<evidence type="ECO:0000256" key="9">
    <source>
        <dbReference type="ARBA" id="ARBA00022777"/>
    </source>
</evidence>
<dbReference type="InterPro" id="IPR024604">
    <property type="entry name" value="GSG2_C"/>
</dbReference>
<evidence type="ECO:0000256" key="13">
    <source>
        <dbReference type="PROSITE-ProRule" id="PRU10141"/>
    </source>
</evidence>
<evidence type="ECO:0000256" key="10">
    <source>
        <dbReference type="ARBA" id="ARBA00022840"/>
    </source>
</evidence>
<evidence type="ECO:0000256" key="6">
    <source>
        <dbReference type="ARBA" id="ARBA00022527"/>
    </source>
</evidence>
<evidence type="ECO:0000313" key="16">
    <source>
        <dbReference type="Proteomes" id="UP001196413"/>
    </source>
</evidence>
<dbReference type="PROSITE" id="PS50011">
    <property type="entry name" value="PROTEIN_KINASE_DOM"/>
    <property type="match status" value="1"/>
</dbReference>
<sequence>MVVKTRRNRMSLRRSYRTRPSNQTPVIYVEHSDIKLFEDSFLSFNCDSVRESPLLRRHHGNRKAQEVAKVFQTDNAACPTIPEVDSDHSELEKLNAEFDMAEDFSLIIENLDGVRMKRVGNKLVKYDSYQQGNVKDDIVSTPKVHKATTPDIAERERERRSLRRAHWMSIRKMLGAQRNSGPVTSAGREIGGKERLRSLNLVPTPVQPIQEASETESTETNLISSVNRHYTSNVHVGTVVAPPLTPVISKDRLASLLEAEHADVTPKRSANSLGATISFRSNRLMSFSPLTAVENVEELSSTALPISRCLPQAQSTPLSEEDLQKLVAMTVQTSSGDNQITDFLNTGDENVFNKQSMVMLTKGCEGDSFEGAADCRRTLSERLPSSFGSSPRWDNVTMRTKSRLMHMRSRELDEIERAMDSTTEGCESAVSGVLECNESCAVEEEEELLQCTNVDNFIERNVTTNMTISNTYRSVSHLRNDSFIDIPYYLNNYPHFRDSTPLLQLLFVIEQNEVMDWRDLPKDVFDTPRKLGEGVYGEVYETKCNGQPTALKVIPFCGNDACYKEKVNGEYLLDAAGILPEILINRELSALSDLSEDFSTPNFIQLLKVNVVKGQYPEELLVAWDEYDDSNESENDRPSDYASDQQLFVTIGMAMGGVDLEHYKLANEDQVLSVLFQIAVSLVVAEERLEFEHRDLHIGNVLVEENGDNLNYRYSRGDMVLRSYGVKVHLIDFTLSRMSKEGTTVFRDLEDDEELFTGKGDYQFDIYRMMRNANQGDWLSFTPKTNCFWLHYLAVKLISQRQCKKAIPKKRRRELQKRWDHLLEFDSLKELFTHDDFLVDLQQHLLIKHPPPCQ</sequence>
<dbReference type="EMBL" id="JAHQIW010007199">
    <property type="protein sequence ID" value="KAJ1372875.1"/>
    <property type="molecule type" value="Genomic_DNA"/>
</dbReference>
<dbReference type="GO" id="GO:0005737">
    <property type="term" value="C:cytoplasm"/>
    <property type="evidence" value="ECO:0007669"/>
    <property type="project" value="UniProtKB-SubCell"/>
</dbReference>
<dbReference type="InterPro" id="IPR000719">
    <property type="entry name" value="Prot_kinase_dom"/>
</dbReference>
<evidence type="ECO:0000256" key="1">
    <source>
        <dbReference type="ARBA" id="ARBA00004286"/>
    </source>
</evidence>
<dbReference type="FunFam" id="1.10.510.10:FF:000401">
    <property type="entry name" value="serine/threonine-protein kinase haspin"/>
    <property type="match status" value="1"/>
</dbReference>
<evidence type="ECO:0000313" key="15">
    <source>
        <dbReference type="EMBL" id="KAJ1372875.1"/>
    </source>
</evidence>
<dbReference type="AlphaFoldDB" id="A0AAD5WK96"/>
<evidence type="ECO:0000256" key="5">
    <source>
        <dbReference type="ARBA" id="ARBA00022490"/>
    </source>
</evidence>
<dbReference type="Gene3D" id="3.30.200.20">
    <property type="entry name" value="Phosphorylase Kinase, domain 1"/>
    <property type="match status" value="1"/>
</dbReference>
<evidence type="ECO:0000256" key="2">
    <source>
        <dbReference type="ARBA" id="ARBA00004496"/>
    </source>
</evidence>
<keyword evidence="4" id="KW-0158">Chromosome</keyword>
<gene>
    <name evidence="15" type="ORF">KIN20_035165</name>
</gene>
<comment type="caution">
    <text evidence="15">The sequence shown here is derived from an EMBL/GenBank/DDBJ whole genome shotgun (WGS) entry which is preliminary data.</text>
</comment>
<dbReference type="Gene3D" id="1.10.510.10">
    <property type="entry name" value="Transferase(Phosphotransferase) domain 1"/>
    <property type="match status" value="1"/>
</dbReference>
<dbReference type="SMART" id="SM01331">
    <property type="entry name" value="DUF3635"/>
    <property type="match status" value="1"/>
</dbReference>
<dbReference type="Proteomes" id="UP001196413">
    <property type="component" value="Unassembled WGS sequence"/>
</dbReference>
<evidence type="ECO:0000256" key="8">
    <source>
        <dbReference type="ARBA" id="ARBA00022741"/>
    </source>
</evidence>
<dbReference type="GO" id="GO:0005694">
    <property type="term" value="C:chromosome"/>
    <property type="evidence" value="ECO:0007669"/>
    <property type="project" value="UniProtKB-SubCell"/>
</dbReference>
<reference evidence="15" key="1">
    <citation type="submission" date="2021-06" db="EMBL/GenBank/DDBJ databases">
        <title>Parelaphostrongylus tenuis whole genome reference sequence.</title>
        <authorList>
            <person name="Garwood T.J."/>
            <person name="Larsen P.A."/>
            <person name="Fountain-Jones N.M."/>
            <person name="Garbe J.R."/>
            <person name="Macchietto M.G."/>
            <person name="Kania S.A."/>
            <person name="Gerhold R.W."/>
            <person name="Richards J.E."/>
            <person name="Wolf T.M."/>
        </authorList>
    </citation>
    <scope>NUCLEOTIDE SEQUENCE</scope>
    <source>
        <strain evidence="15">MNPRO001-30</strain>
        <tissue evidence="15">Meninges</tissue>
    </source>
</reference>
<dbReference type="SUPFAM" id="SSF56112">
    <property type="entry name" value="Protein kinase-like (PK-like)"/>
    <property type="match status" value="1"/>
</dbReference>
<comment type="catalytic activity">
    <reaction evidence="12">
        <text>L-seryl-[protein] + ATP = O-phospho-L-seryl-[protein] + ADP + H(+)</text>
        <dbReference type="Rhea" id="RHEA:17989"/>
        <dbReference type="Rhea" id="RHEA-COMP:9863"/>
        <dbReference type="Rhea" id="RHEA-COMP:11604"/>
        <dbReference type="ChEBI" id="CHEBI:15378"/>
        <dbReference type="ChEBI" id="CHEBI:29999"/>
        <dbReference type="ChEBI" id="CHEBI:30616"/>
        <dbReference type="ChEBI" id="CHEBI:83421"/>
        <dbReference type="ChEBI" id="CHEBI:456216"/>
        <dbReference type="EC" id="2.7.11.1"/>
    </reaction>
</comment>
<keyword evidence="9" id="KW-0418">Kinase</keyword>
<keyword evidence="6" id="KW-0723">Serine/threonine-protein kinase</keyword>
<keyword evidence="5" id="KW-0963">Cytoplasm</keyword>
<dbReference type="GO" id="GO:0000278">
    <property type="term" value="P:mitotic cell cycle"/>
    <property type="evidence" value="ECO:0007669"/>
    <property type="project" value="TreeGrafter"/>
</dbReference>
<organism evidence="15 16">
    <name type="scientific">Parelaphostrongylus tenuis</name>
    <name type="common">Meningeal worm</name>
    <dbReference type="NCBI Taxonomy" id="148309"/>
    <lineage>
        <taxon>Eukaryota</taxon>
        <taxon>Metazoa</taxon>
        <taxon>Ecdysozoa</taxon>
        <taxon>Nematoda</taxon>
        <taxon>Chromadorea</taxon>
        <taxon>Rhabditida</taxon>
        <taxon>Rhabditina</taxon>
        <taxon>Rhabditomorpha</taxon>
        <taxon>Strongyloidea</taxon>
        <taxon>Metastrongylidae</taxon>
        <taxon>Parelaphostrongylus</taxon>
    </lineage>
</organism>
<accession>A0AAD5WK96</accession>
<proteinExistence type="predicted"/>
<comment type="catalytic activity">
    <reaction evidence="11">
        <text>L-threonyl-[protein] + ATP = O-phospho-L-threonyl-[protein] + ADP + H(+)</text>
        <dbReference type="Rhea" id="RHEA:46608"/>
        <dbReference type="Rhea" id="RHEA-COMP:11060"/>
        <dbReference type="Rhea" id="RHEA-COMP:11605"/>
        <dbReference type="ChEBI" id="CHEBI:15378"/>
        <dbReference type="ChEBI" id="CHEBI:30013"/>
        <dbReference type="ChEBI" id="CHEBI:30616"/>
        <dbReference type="ChEBI" id="CHEBI:61977"/>
        <dbReference type="ChEBI" id="CHEBI:456216"/>
        <dbReference type="EC" id="2.7.11.1"/>
    </reaction>
</comment>
<name>A0AAD5WK96_PARTN</name>
<evidence type="ECO:0000259" key="14">
    <source>
        <dbReference type="PROSITE" id="PS50011"/>
    </source>
</evidence>
<dbReference type="PANTHER" id="PTHR24419:SF18">
    <property type="entry name" value="SERINE_THREONINE-PROTEIN KINASE HASPIN"/>
    <property type="match status" value="1"/>
</dbReference>
<keyword evidence="7" id="KW-0808">Transferase</keyword>
<dbReference type="PANTHER" id="PTHR24419">
    <property type="entry name" value="INTERLEUKIN-1 RECEPTOR-ASSOCIATED KINASE"/>
    <property type="match status" value="1"/>
</dbReference>
<dbReference type="SMART" id="SM00220">
    <property type="entry name" value="S_TKc"/>
    <property type="match status" value="1"/>
</dbReference>
<dbReference type="GO" id="GO:0072354">
    <property type="term" value="F:histone H3T3 kinase activity"/>
    <property type="evidence" value="ECO:0007669"/>
    <property type="project" value="TreeGrafter"/>
</dbReference>
<dbReference type="GO" id="GO:0005524">
    <property type="term" value="F:ATP binding"/>
    <property type="evidence" value="ECO:0007669"/>
    <property type="project" value="UniProtKB-UniRule"/>
</dbReference>
<dbReference type="InterPro" id="IPR011009">
    <property type="entry name" value="Kinase-like_dom_sf"/>
</dbReference>
<comment type="subcellular location">
    <subcellularLocation>
        <location evidence="1">Chromosome</location>
    </subcellularLocation>
    <subcellularLocation>
        <location evidence="2">Cytoplasm</location>
    </subcellularLocation>
</comment>
<evidence type="ECO:0000256" key="12">
    <source>
        <dbReference type="ARBA" id="ARBA00048679"/>
    </source>
</evidence>
<evidence type="ECO:0000256" key="11">
    <source>
        <dbReference type="ARBA" id="ARBA00047899"/>
    </source>
</evidence>
<dbReference type="GO" id="GO:0035556">
    <property type="term" value="P:intracellular signal transduction"/>
    <property type="evidence" value="ECO:0007669"/>
    <property type="project" value="TreeGrafter"/>
</dbReference>
<dbReference type="PROSITE" id="PS00107">
    <property type="entry name" value="PROTEIN_KINASE_ATP"/>
    <property type="match status" value="1"/>
</dbReference>
<feature type="domain" description="Protein kinase" evidence="14">
    <location>
        <begin position="525"/>
        <end position="854"/>
    </location>
</feature>
<keyword evidence="10 13" id="KW-0067">ATP-binding</keyword>
<dbReference type="InterPro" id="IPR017441">
    <property type="entry name" value="Protein_kinase_ATP_BS"/>
</dbReference>
<evidence type="ECO:0000256" key="4">
    <source>
        <dbReference type="ARBA" id="ARBA00022454"/>
    </source>
</evidence>
<dbReference type="Pfam" id="PF12330">
    <property type="entry name" value="Haspin_kinase"/>
    <property type="match status" value="1"/>
</dbReference>
<keyword evidence="8 13" id="KW-0547">Nucleotide-binding</keyword>
<evidence type="ECO:0000256" key="3">
    <source>
        <dbReference type="ARBA" id="ARBA00012513"/>
    </source>
</evidence>
<keyword evidence="16" id="KW-1185">Reference proteome</keyword>
<dbReference type="EC" id="2.7.11.1" evidence="3"/>